<evidence type="ECO:0000313" key="9">
    <source>
        <dbReference type="Proteomes" id="UP001610432"/>
    </source>
</evidence>
<dbReference type="InterPro" id="IPR036864">
    <property type="entry name" value="Zn2-C6_fun-type_DNA-bd_sf"/>
</dbReference>
<organism evidence="8 9">
    <name type="scientific">Aspergillus lucknowensis</name>
    <dbReference type="NCBI Taxonomy" id="176173"/>
    <lineage>
        <taxon>Eukaryota</taxon>
        <taxon>Fungi</taxon>
        <taxon>Dikarya</taxon>
        <taxon>Ascomycota</taxon>
        <taxon>Pezizomycotina</taxon>
        <taxon>Eurotiomycetes</taxon>
        <taxon>Eurotiomycetidae</taxon>
        <taxon>Eurotiales</taxon>
        <taxon>Aspergillaceae</taxon>
        <taxon>Aspergillus</taxon>
        <taxon>Aspergillus subgen. Nidulantes</taxon>
    </lineage>
</organism>
<feature type="domain" description="Zn(2)-C6 fungal-type" evidence="7">
    <location>
        <begin position="18"/>
        <end position="47"/>
    </location>
</feature>
<dbReference type="InterPro" id="IPR050987">
    <property type="entry name" value="AtrR-like"/>
</dbReference>
<evidence type="ECO:0000256" key="2">
    <source>
        <dbReference type="ARBA" id="ARBA00023015"/>
    </source>
</evidence>
<gene>
    <name evidence="8" type="ORF">BJX67DRAFT_295575</name>
</gene>
<name>A0ABR4LGK8_9EURO</name>
<dbReference type="Pfam" id="PF00172">
    <property type="entry name" value="Zn_clus"/>
    <property type="match status" value="1"/>
</dbReference>
<keyword evidence="1" id="KW-0479">Metal-binding</keyword>
<dbReference type="PROSITE" id="PS00463">
    <property type="entry name" value="ZN2_CY6_FUNGAL_1"/>
    <property type="match status" value="1"/>
</dbReference>
<dbReference type="InterPro" id="IPR007219">
    <property type="entry name" value="XnlR_reg_dom"/>
</dbReference>
<dbReference type="Proteomes" id="UP001610432">
    <property type="component" value="Unassembled WGS sequence"/>
</dbReference>
<sequence length="716" mass="79915">MDNESPDSDAKETIVRRACDQCRQRKIRCDKRSPCSNCRTSKIICSSTGAGQKPREPRKRVLISNEYEKKIDHIDERLGGIEQILRELKAGMGSNTGSQMCPHATPVSRHMSPSVHDDSTNPRDPMDQQESKNGFEGSSLMATQSAYASNFLETAVSRFSSLQMPVSKVNAALSTLKQLVNMQDGQASSTRDLRSSKNKTLSGCDLREMSMPPLNVVLPLLRNAKENYGTALQSYCPFVPFDRLAEKCREVYFATEDYSDATFIVANGGLYQIFAAASFMTPDRALREEYQKYVDMCKDNLEKTLANLHLLMPATPESIEALTMGASHAIEISKPSFALTLTSTASRLCQALDYHRMSSLEGVDRKEKGQRVALFWSIYCMDRALSLRLGRAPTIPEYDIDLPPNFGEFEIGEPWKTAFTLWIELARIQGLVYEKLYCPAALRQDEKFRVAEARKLASEMLDGVMNPFKGIYPLLERLTPIESLYIRCDEVCRFSVLTLIYRAIPPQPGTAGTFIDECIEAARGALQSHKSCMLLLKEATEASKLSYLHWSILYSPFVPFVVLFCHIIEVSSWVDLDRLEEFVDSLKPNCSLSTAITKLHQLCQVLSNVARLYIEAKAEGQTQESQALASVGHEFDTYLSALGLAPPYSAEDGDTRWAAGSVPSATVPGGMGYAETQNINPPMHHMTQLGNWFSGNQYMMGLLEEDLSMFDPSNFA</sequence>
<reference evidence="8 9" key="1">
    <citation type="submission" date="2024-07" db="EMBL/GenBank/DDBJ databases">
        <title>Section-level genome sequencing and comparative genomics of Aspergillus sections Usti and Cavernicolus.</title>
        <authorList>
            <consortium name="Lawrence Berkeley National Laboratory"/>
            <person name="Nybo J.L."/>
            <person name="Vesth T.C."/>
            <person name="Theobald S."/>
            <person name="Frisvad J.C."/>
            <person name="Larsen T.O."/>
            <person name="Kjaerboelling I."/>
            <person name="Rothschild-Mancinelli K."/>
            <person name="Lyhne E.K."/>
            <person name="Kogle M.E."/>
            <person name="Barry K."/>
            <person name="Clum A."/>
            <person name="Na H."/>
            <person name="Ledsgaard L."/>
            <person name="Lin J."/>
            <person name="Lipzen A."/>
            <person name="Kuo A."/>
            <person name="Riley R."/>
            <person name="Mondo S."/>
            <person name="Labutti K."/>
            <person name="Haridas S."/>
            <person name="Pangalinan J."/>
            <person name="Salamov A.A."/>
            <person name="Simmons B.A."/>
            <person name="Magnuson J.K."/>
            <person name="Chen J."/>
            <person name="Drula E."/>
            <person name="Henrissat B."/>
            <person name="Wiebenga A."/>
            <person name="Lubbers R.J."/>
            <person name="Gomes A.C."/>
            <person name="Macurrencykelacurrency M.R."/>
            <person name="Stajich J."/>
            <person name="Grigoriev I.V."/>
            <person name="Mortensen U.H."/>
            <person name="De Vries R.P."/>
            <person name="Baker S.E."/>
            <person name="Andersen M.R."/>
        </authorList>
    </citation>
    <scope>NUCLEOTIDE SEQUENCE [LARGE SCALE GENOMIC DNA]</scope>
    <source>
        <strain evidence="8 9">CBS 449.75</strain>
    </source>
</reference>
<dbReference type="Pfam" id="PF04082">
    <property type="entry name" value="Fungal_trans"/>
    <property type="match status" value="1"/>
</dbReference>
<dbReference type="Gene3D" id="4.10.240.10">
    <property type="entry name" value="Zn(2)-C6 fungal-type DNA-binding domain"/>
    <property type="match status" value="1"/>
</dbReference>
<keyword evidence="3" id="KW-0238">DNA-binding</keyword>
<dbReference type="PROSITE" id="PS50048">
    <property type="entry name" value="ZN2_CY6_FUNGAL_2"/>
    <property type="match status" value="1"/>
</dbReference>
<protein>
    <recommendedName>
        <fullName evidence="7">Zn(2)-C6 fungal-type domain-containing protein</fullName>
    </recommendedName>
</protein>
<feature type="compositionally biased region" description="Basic and acidic residues" evidence="6">
    <location>
        <begin position="115"/>
        <end position="130"/>
    </location>
</feature>
<dbReference type="CDD" id="cd00067">
    <property type="entry name" value="GAL4"/>
    <property type="match status" value="1"/>
</dbReference>
<accession>A0ABR4LGK8</accession>
<feature type="region of interest" description="Disordered" evidence="6">
    <location>
        <begin position="93"/>
        <end position="134"/>
    </location>
</feature>
<keyword evidence="5" id="KW-0539">Nucleus</keyword>
<dbReference type="CDD" id="cd12148">
    <property type="entry name" value="fungal_TF_MHR"/>
    <property type="match status" value="1"/>
</dbReference>
<keyword evidence="2" id="KW-0805">Transcription regulation</keyword>
<comment type="caution">
    <text evidence="8">The sequence shown here is derived from an EMBL/GenBank/DDBJ whole genome shotgun (WGS) entry which is preliminary data.</text>
</comment>
<evidence type="ECO:0000256" key="4">
    <source>
        <dbReference type="ARBA" id="ARBA00023163"/>
    </source>
</evidence>
<dbReference type="InterPro" id="IPR001138">
    <property type="entry name" value="Zn2Cys6_DnaBD"/>
</dbReference>
<evidence type="ECO:0000313" key="8">
    <source>
        <dbReference type="EMBL" id="KAL2862573.1"/>
    </source>
</evidence>
<evidence type="ECO:0000256" key="1">
    <source>
        <dbReference type="ARBA" id="ARBA00022723"/>
    </source>
</evidence>
<dbReference type="EMBL" id="JBFXLQ010000065">
    <property type="protein sequence ID" value="KAL2862573.1"/>
    <property type="molecule type" value="Genomic_DNA"/>
</dbReference>
<keyword evidence="9" id="KW-1185">Reference proteome</keyword>
<dbReference type="SMART" id="SM00066">
    <property type="entry name" value="GAL4"/>
    <property type="match status" value="1"/>
</dbReference>
<evidence type="ECO:0000256" key="3">
    <source>
        <dbReference type="ARBA" id="ARBA00023125"/>
    </source>
</evidence>
<dbReference type="SUPFAM" id="SSF57701">
    <property type="entry name" value="Zn2/Cys6 DNA-binding domain"/>
    <property type="match status" value="1"/>
</dbReference>
<evidence type="ECO:0000256" key="5">
    <source>
        <dbReference type="ARBA" id="ARBA00023242"/>
    </source>
</evidence>
<dbReference type="RefSeq" id="XP_070881552.1">
    <property type="nucleotide sequence ID" value="XM_071026874.1"/>
</dbReference>
<proteinExistence type="predicted"/>
<dbReference type="PANTHER" id="PTHR46910:SF5">
    <property type="entry name" value="ZN(II)2CYS6 TRANSCRIPTION FACTOR (EUROFUNG)"/>
    <property type="match status" value="1"/>
</dbReference>
<evidence type="ECO:0000256" key="6">
    <source>
        <dbReference type="SAM" id="MobiDB-lite"/>
    </source>
</evidence>
<evidence type="ECO:0000259" key="7">
    <source>
        <dbReference type="PROSITE" id="PS50048"/>
    </source>
</evidence>
<dbReference type="GeneID" id="98141946"/>
<keyword evidence="4" id="KW-0804">Transcription</keyword>
<dbReference type="PANTHER" id="PTHR46910">
    <property type="entry name" value="TRANSCRIPTION FACTOR PDR1"/>
    <property type="match status" value="1"/>
</dbReference>
<dbReference type="SMART" id="SM00906">
    <property type="entry name" value="Fungal_trans"/>
    <property type="match status" value="1"/>
</dbReference>